<evidence type="ECO:0000256" key="2">
    <source>
        <dbReference type="ARBA" id="ARBA00022801"/>
    </source>
</evidence>
<reference evidence="6 7" key="1">
    <citation type="journal article" date="2016" name="Nat. Commun.">
        <title>Thousands of microbial genomes shed light on interconnected biogeochemical processes in an aquifer system.</title>
        <authorList>
            <person name="Anantharaman K."/>
            <person name="Brown C.T."/>
            <person name="Hug L.A."/>
            <person name="Sharon I."/>
            <person name="Castelle C.J."/>
            <person name="Probst A.J."/>
            <person name="Thomas B.C."/>
            <person name="Singh A."/>
            <person name="Wilkins M.J."/>
            <person name="Karaoz U."/>
            <person name="Brodie E.L."/>
            <person name="Williams K.H."/>
            <person name="Hubbard S.S."/>
            <person name="Banfield J.F."/>
        </authorList>
    </citation>
    <scope>NUCLEOTIDE SEQUENCE [LARGE SCALE GENOMIC DNA]</scope>
</reference>
<dbReference type="GO" id="GO:0005975">
    <property type="term" value="P:carbohydrate metabolic process"/>
    <property type="evidence" value="ECO:0007669"/>
    <property type="project" value="InterPro"/>
</dbReference>
<dbReference type="InterPro" id="IPR017853">
    <property type="entry name" value="GH"/>
</dbReference>
<gene>
    <name evidence="6" type="ORF">A3J54_02970</name>
</gene>
<dbReference type="SUPFAM" id="SSF51445">
    <property type="entry name" value="(Trans)glycosidases"/>
    <property type="match status" value="1"/>
</dbReference>
<dbReference type="STRING" id="1802117.A3J54_02970"/>
<evidence type="ECO:0000256" key="5">
    <source>
        <dbReference type="RuleBase" id="RU003690"/>
    </source>
</evidence>
<dbReference type="Pfam" id="PF00232">
    <property type="entry name" value="Glyco_hydro_1"/>
    <property type="match status" value="2"/>
</dbReference>
<dbReference type="GO" id="GO:0008422">
    <property type="term" value="F:beta-glucosidase activity"/>
    <property type="evidence" value="ECO:0007669"/>
    <property type="project" value="TreeGrafter"/>
</dbReference>
<evidence type="ECO:0000313" key="6">
    <source>
        <dbReference type="EMBL" id="OGZ45970.1"/>
    </source>
</evidence>
<evidence type="ECO:0000256" key="1">
    <source>
        <dbReference type="ARBA" id="ARBA00010838"/>
    </source>
</evidence>
<organism evidence="6 7">
    <name type="scientific">Candidatus Ryanbacteria bacterium RIFCSPHIGHO2_02_FULL_45_13b</name>
    <dbReference type="NCBI Taxonomy" id="1802117"/>
    <lineage>
        <taxon>Bacteria</taxon>
        <taxon>Candidatus Ryaniibacteriota</taxon>
    </lineage>
</organism>
<evidence type="ECO:0000256" key="3">
    <source>
        <dbReference type="ARBA" id="ARBA00023295"/>
    </source>
</evidence>
<dbReference type="PANTHER" id="PTHR10353">
    <property type="entry name" value="GLYCOSYL HYDROLASE"/>
    <property type="match status" value="1"/>
</dbReference>
<dbReference type="EMBL" id="MHNN01000018">
    <property type="protein sequence ID" value="OGZ45970.1"/>
    <property type="molecule type" value="Genomic_DNA"/>
</dbReference>
<dbReference type="Proteomes" id="UP000176576">
    <property type="component" value="Unassembled WGS sequence"/>
</dbReference>
<proteinExistence type="inferred from homology"/>
<feature type="active site" description="Nucleophile" evidence="4">
    <location>
        <position position="295"/>
    </location>
</feature>
<dbReference type="PRINTS" id="PR00131">
    <property type="entry name" value="GLHYDRLASE1"/>
</dbReference>
<dbReference type="Gene3D" id="3.20.20.80">
    <property type="entry name" value="Glycosidases"/>
    <property type="match status" value="1"/>
</dbReference>
<evidence type="ECO:0000313" key="7">
    <source>
        <dbReference type="Proteomes" id="UP000176576"/>
    </source>
</evidence>
<accession>A0A1G2G7K6</accession>
<dbReference type="PANTHER" id="PTHR10353:SF209">
    <property type="entry name" value="GALACTOLIPID GALACTOSYLTRANSFERASE SFR2, CHLOROPLASTIC"/>
    <property type="match status" value="1"/>
</dbReference>
<name>A0A1G2G7K6_9BACT</name>
<keyword evidence="3" id="KW-0326">Glycosidase</keyword>
<evidence type="ECO:0000256" key="4">
    <source>
        <dbReference type="PROSITE-ProRule" id="PRU10055"/>
    </source>
</evidence>
<dbReference type="AlphaFoldDB" id="A0A1G2G7K6"/>
<dbReference type="InterPro" id="IPR001360">
    <property type="entry name" value="Glyco_hydro_1"/>
</dbReference>
<dbReference type="InterPro" id="IPR018120">
    <property type="entry name" value="Glyco_hydro_1_AS"/>
</dbReference>
<evidence type="ECO:0008006" key="8">
    <source>
        <dbReference type="Google" id="ProtNLM"/>
    </source>
</evidence>
<protein>
    <recommendedName>
        <fullName evidence="8">Beta-glucosidase</fullName>
    </recommendedName>
</protein>
<comment type="similarity">
    <text evidence="1 5">Belongs to the glycosyl hydrolase 1 family.</text>
</comment>
<sequence length="378" mass="44864">MEGGNVNDWSVWEKENAERLSRESGGKYPPENYISGKACDHYNRYEEDFDIAQKLGHNAHRFSIEWSRVEPEEGKFDDCEIEHYRQVIKALRARGMEPLVTLWHWSLPLWLADKGGVLAEDFSSRFRRYAERVCEGVGNDVRFWITINEPEIYALNSYFLGKWPPQKRGPISFFRATYALNVAHHLAYRVIKKHMPNTVVGVAVNQSYFESAGGVVNDILTWEAERLWNRRFLWHVSDELDFIGLNYYFHNRIDYGFNKNTNKKISDMGHELYPEGLYHLLIGLKQFQKPIYITENGLADTRDEHRAWFIREHIRWMKKAMDEGADVRSYLHWSLLDNFEWDKGFWPRFGLVEIDYKTMERKIRSSAWEYKKIIEEGV</sequence>
<comment type="caution">
    <text evidence="6">The sequence shown here is derived from an EMBL/GenBank/DDBJ whole genome shotgun (WGS) entry which is preliminary data.</text>
</comment>
<keyword evidence="2" id="KW-0378">Hydrolase</keyword>
<dbReference type="PROSITE" id="PS00572">
    <property type="entry name" value="GLYCOSYL_HYDROL_F1_1"/>
    <property type="match status" value="1"/>
</dbReference>